<sequence length="68" mass="7642">MLVIITDEHLLSPSQVCQSCLLADRTGQPRWDRGKLGCGYALQQLSRELPPQYQCCMGFRLVNIESSS</sequence>
<dbReference type="OrthoDB" id="515521at2"/>
<evidence type="ECO:0000313" key="1">
    <source>
        <dbReference type="EMBL" id="PSB01894.1"/>
    </source>
</evidence>
<reference evidence="1 2" key="1">
    <citation type="submission" date="2018-02" db="EMBL/GenBank/DDBJ databases">
        <authorList>
            <person name="Cohen D.B."/>
            <person name="Kent A.D."/>
        </authorList>
    </citation>
    <scope>NUCLEOTIDE SEQUENCE [LARGE SCALE GENOMIC DNA]</scope>
    <source>
        <strain evidence="1 2">CCAP 1448/3</strain>
    </source>
</reference>
<name>A0A2T1C117_9CYAN</name>
<comment type="caution">
    <text evidence="1">The sequence shown here is derived from an EMBL/GenBank/DDBJ whole genome shotgun (WGS) entry which is preliminary data.</text>
</comment>
<dbReference type="RefSeq" id="WP_106289638.1">
    <property type="nucleotide sequence ID" value="NZ_CAWNTC010000110.1"/>
</dbReference>
<organism evidence="1 2">
    <name type="scientific">Merismopedia glauca CCAP 1448/3</name>
    <dbReference type="NCBI Taxonomy" id="1296344"/>
    <lineage>
        <taxon>Bacteria</taxon>
        <taxon>Bacillati</taxon>
        <taxon>Cyanobacteriota</taxon>
        <taxon>Cyanophyceae</taxon>
        <taxon>Synechococcales</taxon>
        <taxon>Merismopediaceae</taxon>
        <taxon>Merismopedia</taxon>
    </lineage>
</organism>
<proteinExistence type="predicted"/>
<dbReference type="Proteomes" id="UP000238762">
    <property type="component" value="Unassembled WGS sequence"/>
</dbReference>
<accession>A0A2T1C117</accession>
<gene>
    <name evidence="1" type="ORF">C7B64_15880</name>
</gene>
<keyword evidence="2" id="KW-1185">Reference proteome</keyword>
<reference evidence="1 2" key="2">
    <citation type="submission" date="2018-03" db="EMBL/GenBank/DDBJ databases">
        <title>The ancient ancestry and fast evolution of plastids.</title>
        <authorList>
            <person name="Moore K.R."/>
            <person name="Magnabosco C."/>
            <person name="Momper L."/>
            <person name="Gold D.A."/>
            <person name="Bosak T."/>
            <person name="Fournier G.P."/>
        </authorList>
    </citation>
    <scope>NUCLEOTIDE SEQUENCE [LARGE SCALE GENOMIC DNA]</scope>
    <source>
        <strain evidence="1 2">CCAP 1448/3</strain>
    </source>
</reference>
<protein>
    <submittedName>
        <fullName evidence="1">Uncharacterized protein</fullName>
    </submittedName>
</protein>
<evidence type="ECO:0000313" key="2">
    <source>
        <dbReference type="Proteomes" id="UP000238762"/>
    </source>
</evidence>
<dbReference type="AlphaFoldDB" id="A0A2T1C117"/>
<dbReference type="EMBL" id="PVWJ01000082">
    <property type="protein sequence ID" value="PSB01894.1"/>
    <property type="molecule type" value="Genomic_DNA"/>
</dbReference>